<dbReference type="Proteomes" id="UP000366051">
    <property type="component" value="Chromosome"/>
</dbReference>
<keyword evidence="2" id="KW-1185">Reference proteome</keyword>
<evidence type="ECO:0000313" key="2">
    <source>
        <dbReference type="Proteomes" id="UP000366051"/>
    </source>
</evidence>
<name>A0A5Q2N1D0_9FIRM</name>
<dbReference type="EMBL" id="CP045875">
    <property type="protein sequence ID" value="QGG47396.1"/>
    <property type="molecule type" value="Genomic_DNA"/>
</dbReference>
<reference evidence="2" key="1">
    <citation type="submission" date="2019-11" db="EMBL/GenBank/DDBJ databases">
        <title>Genome sequence of Heliorestis convoluta strain HH, an alkaliphilic and minimalistic phototrophic bacterium from a soda lake in Egypt.</title>
        <authorList>
            <person name="Dewey E.D."/>
            <person name="Stokes L.M."/>
            <person name="Burchell B.M."/>
            <person name="Shaffer K.N."/>
            <person name="Huntington A.M."/>
            <person name="Baker J.M."/>
            <person name="Nadendla S."/>
            <person name="Giglio M.G."/>
            <person name="Touchman J.W."/>
            <person name="Blankenship R.E."/>
            <person name="Madigan M.T."/>
            <person name="Sattley W.M."/>
        </authorList>
    </citation>
    <scope>NUCLEOTIDE SEQUENCE [LARGE SCALE GENOMIC DNA]</scope>
    <source>
        <strain evidence="2">HH</strain>
    </source>
</reference>
<dbReference type="AlphaFoldDB" id="A0A5Q2N1D0"/>
<sequence length="49" mass="5716">MSTYVPSPQEFKELENENSQLNKLLDEKDLEVAILKDLLKKRGPGFPRR</sequence>
<evidence type="ECO:0000313" key="1">
    <source>
        <dbReference type="EMBL" id="QGG47396.1"/>
    </source>
</evidence>
<dbReference type="KEGG" id="hcv:FTV88_1249"/>
<gene>
    <name evidence="1" type="ORF">FTV88_1249</name>
</gene>
<proteinExistence type="predicted"/>
<accession>A0A5Q2N1D0</accession>
<organism evidence="1 2">
    <name type="scientific">Heliorestis convoluta</name>
    <dbReference type="NCBI Taxonomy" id="356322"/>
    <lineage>
        <taxon>Bacteria</taxon>
        <taxon>Bacillati</taxon>
        <taxon>Bacillota</taxon>
        <taxon>Clostridia</taxon>
        <taxon>Eubacteriales</taxon>
        <taxon>Heliobacteriaceae</taxon>
        <taxon>Heliorestis</taxon>
    </lineage>
</organism>
<protein>
    <submittedName>
        <fullName evidence="1">Putative transposase</fullName>
    </submittedName>
</protein>